<comment type="caution">
    <text evidence="3">The sequence shown here is derived from an EMBL/GenBank/DDBJ whole genome shotgun (WGS) entry which is preliminary data.</text>
</comment>
<sequence length="478" mass="52197">MSATDRPVVFRNGLVLTMDDAHTVLPGADVLVVGDRIAEVGVGLTAPDDALEIDATDGILMPGMVDTHRHLWQTAMRGYGADWTLTQYFVWYYLESGKLFRPEDVYAGNLLGAIEAIDAGVTTTVDWSHGLQTPEHADAAVDALEAVDGRFVLAYGNIQQGPWEWATSPEFRDFHRRRIDGGKLAGFQLAFDVTGDPAFPERAAFEVARELGAPVTTHAGVWGATNDDGIRLMHENGFMTPSTVYVHAATLTHDSYNRIAATGGSVSVSTESEQSAGQGYPPTWQLRHHDIPVSLSMDTSVWWSGDLFSAMRSTLGADRSREHLEAHAKQETITHCHLRAEQVVEWATRGGARALGMDATIGALTPGRQADVVLIKNDASPAMFPILNPHGHVVFQAQRADVHTVLVGGRVVKRDGRLVGVDLAAARARVASTIDHLRETMGEQPWQRGMNPDIPETAILENPYQYTEWDAGSAQWKH</sequence>
<dbReference type="OrthoDB" id="3189065at2"/>
<dbReference type="RefSeq" id="WP_124776840.1">
    <property type="nucleotide sequence ID" value="NZ_QGSZ01000327.1"/>
</dbReference>
<evidence type="ECO:0000256" key="1">
    <source>
        <dbReference type="ARBA" id="ARBA00022801"/>
    </source>
</evidence>
<dbReference type="SUPFAM" id="SSF51338">
    <property type="entry name" value="Composite domain of metallo-dependent hydrolases"/>
    <property type="match status" value="1"/>
</dbReference>
<dbReference type="AlphaFoldDB" id="A0A3N9W8S4"/>
<dbReference type="InterPro" id="IPR011059">
    <property type="entry name" value="Metal-dep_hydrolase_composite"/>
</dbReference>
<dbReference type="Gene3D" id="3.20.20.140">
    <property type="entry name" value="Metal-dependent hydrolases"/>
    <property type="match status" value="1"/>
</dbReference>
<dbReference type="Pfam" id="PF01979">
    <property type="entry name" value="Amidohydro_1"/>
    <property type="match status" value="1"/>
</dbReference>
<proteinExistence type="predicted"/>
<protein>
    <submittedName>
        <fullName evidence="3">Amidohydrolase</fullName>
    </submittedName>
</protein>
<dbReference type="Proteomes" id="UP000282312">
    <property type="component" value="Unassembled WGS sequence"/>
</dbReference>
<dbReference type="EMBL" id="QGSZ01000327">
    <property type="protein sequence ID" value="RQW97099.1"/>
    <property type="molecule type" value="Genomic_DNA"/>
</dbReference>
<evidence type="ECO:0000259" key="2">
    <source>
        <dbReference type="Pfam" id="PF01979"/>
    </source>
</evidence>
<dbReference type="PANTHER" id="PTHR43794:SF11">
    <property type="entry name" value="AMIDOHYDROLASE-RELATED DOMAIN-CONTAINING PROTEIN"/>
    <property type="match status" value="1"/>
</dbReference>
<keyword evidence="1 3" id="KW-0378">Hydrolase</keyword>
<evidence type="ECO:0000313" key="3">
    <source>
        <dbReference type="EMBL" id="RQW97099.1"/>
    </source>
</evidence>
<dbReference type="PANTHER" id="PTHR43794">
    <property type="entry name" value="AMINOHYDROLASE SSNA-RELATED"/>
    <property type="match status" value="1"/>
</dbReference>
<dbReference type="InterPro" id="IPR032466">
    <property type="entry name" value="Metal_Hydrolase"/>
</dbReference>
<dbReference type="NCBIfam" id="NF006056">
    <property type="entry name" value="PRK08204.1"/>
    <property type="match status" value="1"/>
</dbReference>
<dbReference type="GO" id="GO:0016810">
    <property type="term" value="F:hydrolase activity, acting on carbon-nitrogen (but not peptide) bonds"/>
    <property type="evidence" value="ECO:0007669"/>
    <property type="project" value="InterPro"/>
</dbReference>
<accession>A0A3N9W8S4</accession>
<feature type="domain" description="Amidohydrolase-related" evidence="2">
    <location>
        <begin position="59"/>
        <end position="412"/>
    </location>
</feature>
<evidence type="ECO:0000313" key="4">
    <source>
        <dbReference type="Proteomes" id="UP000282312"/>
    </source>
</evidence>
<dbReference type="InterPro" id="IPR050287">
    <property type="entry name" value="MTA/SAH_deaminase"/>
</dbReference>
<name>A0A3N9W8S4_9ACTN</name>
<dbReference type="InterPro" id="IPR006680">
    <property type="entry name" value="Amidohydro-rel"/>
</dbReference>
<dbReference type="Gene3D" id="2.30.40.10">
    <property type="entry name" value="Urease, subunit C, domain 1"/>
    <property type="match status" value="1"/>
</dbReference>
<gene>
    <name evidence="3" type="ORF">DLJ59_30015</name>
</gene>
<dbReference type="SUPFAM" id="SSF51556">
    <property type="entry name" value="Metallo-dependent hydrolases"/>
    <property type="match status" value="1"/>
</dbReference>
<organism evidence="3 4">
    <name type="scientific">Micromonospora inaquosa</name>
    <dbReference type="NCBI Taxonomy" id="2203716"/>
    <lineage>
        <taxon>Bacteria</taxon>
        <taxon>Bacillati</taxon>
        <taxon>Actinomycetota</taxon>
        <taxon>Actinomycetes</taxon>
        <taxon>Micromonosporales</taxon>
        <taxon>Micromonosporaceae</taxon>
        <taxon>Micromonospora</taxon>
    </lineage>
</organism>
<reference evidence="3 4" key="1">
    <citation type="submission" date="2018-05" db="EMBL/GenBank/DDBJ databases">
        <title>Micromonospora from Atacama Desert.</title>
        <authorList>
            <person name="Carro L."/>
            <person name="Goodfellow M."/>
            <person name="Klenk H.-P."/>
        </authorList>
    </citation>
    <scope>NUCLEOTIDE SEQUENCE [LARGE SCALE GENOMIC DNA]</scope>
    <source>
        <strain evidence="3 4">LB39</strain>
    </source>
</reference>
<keyword evidence="4" id="KW-1185">Reference proteome</keyword>